<comment type="caution">
    <text evidence="8">The sequence shown here is derived from an EMBL/GenBank/DDBJ whole genome shotgun (WGS) entry which is preliminary data.</text>
</comment>
<evidence type="ECO:0000256" key="3">
    <source>
        <dbReference type="ARBA" id="ARBA00022692"/>
    </source>
</evidence>
<evidence type="ECO:0000256" key="1">
    <source>
        <dbReference type="ARBA" id="ARBA00004651"/>
    </source>
</evidence>
<keyword evidence="3 6" id="KW-0812">Transmembrane</keyword>
<evidence type="ECO:0000313" key="9">
    <source>
        <dbReference type="Proteomes" id="UP000076335"/>
    </source>
</evidence>
<dbReference type="PANTHER" id="PTHR43081">
    <property type="entry name" value="ADENYLATE CYCLASE, TERMINAL-DIFFERENTIATION SPECIFIC-RELATED"/>
    <property type="match status" value="1"/>
</dbReference>
<feature type="transmembrane region" description="Helical" evidence="6">
    <location>
        <begin position="328"/>
        <end position="346"/>
    </location>
</feature>
<evidence type="ECO:0000256" key="2">
    <source>
        <dbReference type="ARBA" id="ARBA00022475"/>
    </source>
</evidence>
<evidence type="ECO:0000259" key="7">
    <source>
        <dbReference type="PROSITE" id="PS50125"/>
    </source>
</evidence>
<feature type="domain" description="Guanylate cyclase" evidence="7">
    <location>
        <begin position="428"/>
        <end position="561"/>
    </location>
</feature>
<dbReference type="InterPro" id="IPR029787">
    <property type="entry name" value="Nucleotide_cyclase"/>
</dbReference>
<dbReference type="Gene3D" id="3.30.70.1230">
    <property type="entry name" value="Nucleotide cyclase"/>
    <property type="match status" value="1"/>
</dbReference>
<dbReference type="Gene3D" id="3.30.450.20">
    <property type="entry name" value="PAS domain"/>
    <property type="match status" value="1"/>
</dbReference>
<proteinExistence type="predicted"/>
<dbReference type="PROSITE" id="PS50125">
    <property type="entry name" value="GUANYLATE_CYCLASE_2"/>
    <property type="match status" value="1"/>
</dbReference>
<reference evidence="8 9" key="1">
    <citation type="submission" date="2015-12" db="EMBL/GenBank/DDBJ databases">
        <title>Genome sequence of Thalassospira lucentensis MCCC 1A02072.</title>
        <authorList>
            <person name="Lu L."/>
            <person name="Lai Q."/>
            <person name="Shao Z."/>
            <person name="Qian P."/>
        </authorList>
    </citation>
    <scope>NUCLEOTIDE SEQUENCE [LARGE SCALE GENOMIC DNA]</scope>
    <source>
        <strain evidence="8 9">MCCC 1A02072</strain>
    </source>
</reference>
<keyword evidence="4 6" id="KW-1133">Transmembrane helix</keyword>
<dbReference type="CDD" id="cd18773">
    <property type="entry name" value="PDC1_HK_sensor"/>
    <property type="match status" value="1"/>
</dbReference>
<keyword evidence="2" id="KW-1003">Cell membrane</keyword>
<dbReference type="InterPro" id="IPR050697">
    <property type="entry name" value="Adenylyl/Guanylyl_Cyclase_3/4"/>
</dbReference>
<name>A0A154L7M6_9PROT</name>
<gene>
    <name evidence="8" type="ORF">AUP42_14365</name>
</gene>
<dbReference type="GO" id="GO:0005886">
    <property type="term" value="C:plasma membrane"/>
    <property type="evidence" value="ECO:0007669"/>
    <property type="project" value="UniProtKB-SubCell"/>
</dbReference>
<dbReference type="Pfam" id="PF02743">
    <property type="entry name" value="dCache_1"/>
    <property type="match status" value="1"/>
</dbReference>
<keyword evidence="5 6" id="KW-0472">Membrane</keyword>
<dbReference type="PANTHER" id="PTHR43081:SF1">
    <property type="entry name" value="ADENYLATE CYCLASE, TERMINAL-DIFFERENTIATION SPECIFIC"/>
    <property type="match status" value="1"/>
</dbReference>
<dbReference type="EMBL" id="LPVY01000005">
    <property type="protein sequence ID" value="KZB66717.1"/>
    <property type="molecule type" value="Genomic_DNA"/>
</dbReference>
<dbReference type="Gene3D" id="6.10.340.10">
    <property type="match status" value="1"/>
</dbReference>
<accession>A0A154L7M6</accession>
<dbReference type="SMART" id="SM00044">
    <property type="entry name" value="CYCc"/>
    <property type="match status" value="1"/>
</dbReference>
<dbReference type="InterPro" id="IPR029151">
    <property type="entry name" value="Sensor-like_sf"/>
</dbReference>
<evidence type="ECO:0000256" key="5">
    <source>
        <dbReference type="ARBA" id="ARBA00023136"/>
    </source>
</evidence>
<dbReference type="GO" id="GO:0004016">
    <property type="term" value="F:adenylate cyclase activity"/>
    <property type="evidence" value="ECO:0007669"/>
    <property type="project" value="UniProtKB-ARBA"/>
</dbReference>
<evidence type="ECO:0000256" key="4">
    <source>
        <dbReference type="ARBA" id="ARBA00022989"/>
    </source>
</evidence>
<dbReference type="AlphaFoldDB" id="A0A154L7M6"/>
<evidence type="ECO:0000313" key="8">
    <source>
        <dbReference type="EMBL" id="KZB66717.1"/>
    </source>
</evidence>
<dbReference type="GO" id="GO:0035556">
    <property type="term" value="P:intracellular signal transduction"/>
    <property type="evidence" value="ECO:0007669"/>
    <property type="project" value="InterPro"/>
</dbReference>
<evidence type="ECO:0000256" key="6">
    <source>
        <dbReference type="SAM" id="Phobius"/>
    </source>
</evidence>
<dbReference type="CDD" id="cd07302">
    <property type="entry name" value="CHD"/>
    <property type="match status" value="1"/>
</dbReference>
<dbReference type="InterPro" id="IPR033479">
    <property type="entry name" value="dCache_1"/>
</dbReference>
<comment type="subcellular location">
    <subcellularLocation>
        <location evidence="1">Cell membrane</location>
        <topology evidence="1">Multi-pass membrane protein</topology>
    </subcellularLocation>
</comment>
<protein>
    <recommendedName>
        <fullName evidence="7">Guanylate cyclase domain-containing protein</fullName>
    </recommendedName>
</protein>
<dbReference type="SUPFAM" id="SSF103190">
    <property type="entry name" value="Sensory domain-like"/>
    <property type="match status" value="1"/>
</dbReference>
<dbReference type="Proteomes" id="UP000076335">
    <property type="component" value="Unassembled WGS sequence"/>
</dbReference>
<sequence length="691" mass="76365">MIGITVAILYQSNHRLALETARSEMTSARENTVENLINVIVPVGQVVETTVDFIKTFPEAITEPRSGAVMASQIKPYSYIYGLFFGLEDQGQFYQVVQVPVGVAEFGPNKSPLPANTKIIYRTIDGPINDMIETFLYQSSWGTVTGREKINVEYDPRTRPWYEGARKQDEIFVSSFYIFNSTGKPGVTFAKRVTDTDGKLLGVVGADLTMDKITNILNDIRIGNEGRVFLLDREDGVIAYSGTRDDATDLKFTEAGNRKIDDSIVETAITQWIKSRETFFNFTGTKDGRRYLASAAPIPELFGISPTLGFIVPEDEFVGAIKETTRNVLQIAAIIIVVTVILIVIISRMLSRQLNAVALEAEKVGHFDLEGDFQMSSHIYEVSALANAVSNMKVSLKNFGSYVPVDLVKSIVASGHPVEIGGTSRELSIMFTDIEGFTGKTESYAPTALMLELSNYFAAMEKEITANGNGTIDKYIGDAIMAFWNAPTTDPDHAVHACRAALACRHAGRQLNSISSQSELFPLRTRFGLHCDQVVVGNVGSKSRIQYTALGAAVNLASRIEGLNKIYGTRILASGTIARKAQENFLFRFVDRVSPVGTTLPVDIFELLGEKDEANSDLSATKEQYDEVSKWNACMTLYRNRNWQESLEAFNALKTHASVDKLVSIYIKRCRQFIKSPPPSDWGGVSHIETK</sequence>
<dbReference type="InterPro" id="IPR001054">
    <property type="entry name" value="A/G_cyclase"/>
</dbReference>
<dbReference type="SUPFAM" id="SSF55073">
    <property type="entry name" value="Nucleotide cyclase"/>
    <property type="match status" value="1"/>
</dbReference>
<dbReference type="Pfam" id="PF00211">
    <property type="entry name" value="Guanylate_cyc"/>
    <property type="match status" value="1"/>
</dbReference>
<organism evidence="8 9">
    <name type="scientific">Thalassospira lucentensis</name>
    <dbReference type="NCBI Taxonomy" id="168935"/>
    <lineage>
        <taxon>Bacteria</taxon>
        <taxon>Pseudomonadati</taxon>
        <taxon>Pseudomonadota</taxon>
        <taxon>Alphaproteobacteria</taxon>
        <taxon>Rhodospirillales</taxon>
        <taxon>Thalassospiraceae</taxon>
        <taxon>Thalassospira</taxon>
    </lineage>
</organism>
<dbReference type="GO" id="GO:0006171">
    <property type="term" value="P:cAMP biosynthetic process"/>
    <property type="evidence" value="ECO:0007669"/>
    <property type="project" value="TreeGrafter"/>
</dbReference>